<gene>
    <name evidence="2" type="ORF">C8N45_11197</name>
</gene>
<dbReference type="AlphaFoldDB" id="A0A2T6KB90"/>
<proteinExistence type="predicted"/>
<dbReference type="Proteomes" id="UP000244523">
    <property type="component" value="Unassembled WGS sequence"/>
</dbReference>
<evidence type="ECO:0000259" key="1">
    <source>
        <dbReference type="Pfam" id="PF00149"/>
    </source>
</evidence>
<dbReference type="GO" id="GO:0110154">
    <property type="term" value="P:RNA decapping"/>
    <property type="evidence" value="ECO:0007669"/>
    <property type="project" value="TreeGrafter"/>
</dbReference>
<reference evidence="2 3" key="1">
    <citation type="submission" date="2018-04" db="EMBL/GenBank/DDBJ databases">
        <title>Genomic Encyclopedia of Archaeal and Bacterial Type Strains, Phase II (KMG-II): from individual species to whole genera.</title>
        <authorList>
            <person name="Goeker M."/>
        </authorList>
    </citation>
    <scope>NUCLEOTIDE SEQUENCE [LARGE SCALE GENOMIC DNA]</scope>
    <source>
        <strain evidence="2 3">DSM 29955</strain>
    </source>
</reference>
<dbReference type="GO" id="GO:0008803">
    <property type="term" value="F:bis(5'-nucleosyl)-tetraphosphatase (symmetrical) activity"/>
    <property type="evidence" value="ECO:0007669"/>
    <property type="project" value="TreeGrafter"/>
</dbReference>
<dbReference type="PANTHER" id="PTHR42850">
    <property type="entry name" value="METALLOPHOSPHOESTERASE"/>
    <property type="match status" value="1"/>
</dbReference>
<dbReference type="GO" id="GO:0016791">
    <property type="term" value="F:phosphatase activity"/>
    <property type="evidence" value="ECO:0007669"/>
    <property type="project" value="TreeGrafter"/>
</dbReference>
<feature type="domain" description="Calcineurin-like phosphoesterase" evidence="1">
    <location>
        <begin position="25"/>
        <end position="206"/>
    </location>
</feature>
<keyword evidence="3" id="KW-1185">Reference proteome</keyword>
<dbReference type="GO" id="GO:0005737">
    <property type="term" value="C:cytoplasm"/>
    <property type="evidence" value="ECO:0007669"/>
    <property type="project" value="TreeGrafter"/>
</dbReference>
<accession>A0A2T6KB90</accession>
<sequence>MSIFPWPSLYRTSRFKGGPPAPDQPFFAIGDVHGRLDLLDPLLDKLLRQPDPIILVGDYIDRGDDSAGVVKRLHDLRNNKQVICLRGNHEEMLLKFIDKPRKNGRIWLRHGGLQTLASFGIGGVTAASGPDALMQAHSALYEILGDQIAWLAGLPYLWQSGNMAVTHAGADPLSALDAQSHRAMAWGHPAFLKTARTDGNWMIYGHKIMPEVTIHEGKVAIDTGAYLTDRLSAIHVTAGAIMPVKA</sequence>
<dbReference type="Pfam" id="PF00149">
    <property type="entry name" value="Metallophos"/>
    <property type="match status" value="1"/>
</dbReference>
<organism evidence="2 3">
    <name type="scientific">Yoonia sediminilitoris</name>
    <dbReference type="NCBI Taxonomy" id="1286148"/>
    <lineage>
        <taxon>Bacteria</taxon>
        <taxon>Pseudomonadati</taxon>
        <taxon>Pseudomonadota</taxon>
        <taxon>Alphaproteobacteria</taxon>
        <taxon>Rhodobacterales</taxon>
        <taxon>Paracoccaceae</taxon>
        <taxon>Yoonia</taxon>
    </lineage>
</organism>
<dbReference type="Gene3D" id="3.60.21.10">
    <property type="match status" value="1"/>
</dbReference>
<dbReference type="RefSeq" id="WP_108387493.1">
    <property type="nucleotide sequence ID" value="NZ_QBUD01000011.1"/>
</dbReference>
<dbReference type="InterPro" id="IPR050126">
    <property type="entry name" value="Ap4A_hydrolase"/>
</dbReference>
<dbReference type="InterPro" id="IPR004843">
    <property type="entry name" value="Calcineurin-like_PHP"/>
</dbReference>
<evidence type="ECO:0000313" key="3">
    <source>
        <dbReference type="Proteomes" id="UP000244523"/>
    </source>
</evidence>
<dbReference type="SUPFAM" id="SSF56300">
    <property type="entry name" value="Metallo-dependent phosphatases"/>
    <property type="match status" value="1"/>
</dbReference>
<dbReference type="InterPro" id="IPR029052">
    <property type="entry name" value="Metallo-depent_PP-like"/>
</dbReference>
<comment type="caution">
    <text evidence="2">The sequence shown here is derived from an EMBL/GenBank/DDBJ whole genome shotgun (WGS) entry which is preliminary data.</text>
</comment>
<dbReference type="EMBL" id="QBUD01000011">
    <property type="protein sequence ID" value="PUB12120.1"/>
    <property type="molecule type" value="Genomic_DNA"/>
</dbReference>
<dbReference type="OrthoDB" id="9807890at2"/>
<protein>
    <submittedName>
        <fullName evidence="2">Serine/threonine protein phosphatase 1</fullName>
    </submittedName>
</protein>
<dbReference type="PANTHER" id="PTHR42850:SF4">
    <property type="entry name" value="ZINC-DEPENDENT ENDOPOLYPHOSPHATASE"/>
    <property type="match status" value="1"/>
</dbReference>
<name>A0A2T6KB90_9RHOB</name>
<evidence type="ECO:0000313" key="2">
    <source>
        <dbReference type="EMBL" id="PUB12120.1"/>
    </source>
</evidence>